<evidence type="ECO:0000256" key="1">
    <source>
        <dbReference type="SAM" id="Phobius"/>
    </source>
</evidence>
<keyword evidence="4" id="KW-1185">Reference proteome</keyword>
<protein>
    <recommendedName>
        <fullName evidence="5">Secreted protein</fullName>
    </recommendedName>
</protein>
<evidence type="ECO:0000256" key="2">
    <source>
        <dbReference type="SAM" id="SignalP"/>
    </source>
</evidence>
<name>A0ABR1KK57_9PEZI</name>
<feature type="transmembrane region" description="Helical" evidence="1">
    <location>
        <begin position="83"/>
        <end position="104"/>
    </location>
</feature>
<accession>A0ABR1KK57</accession>
<feature type="chain" id="PRO_5045594176" description="Secreted protein" evidence="2">
    <location>
        <begin position="17"/>
        <end position="111"/>
    </location>
</feature>
<evidence type="ECO:0000313" key="4">
    <source>
        <dbReference type="Proteomes" id="UP001363622"/>
    </source>
</evidence>
<keyword evidence="1" id="KW-0812">Transmembrane</keyword>
<feature type="transmembrane region" description="Helical" evidence="1">
    <location>
        <begin position="44"/>
        <end position="62"/>
    </location>
</feature>
<gene>
    <name evidence="3" type="ORF">IWZ03DRAFT_378186</name>
</gene>
<evidence type="ECO:0008006" key="5">
    <source>
        <dbReference type="Google" id="ProtNLM"/>
    </source>
</evidence>
<keyword evidence="2" id="KW-0732">Signal</keyword>
<keyword evidence="1" id="KW-0472">Membrane</keyword>
<organism evidence="3 4">
    <name type="scientific">Phyllosticta citriasiana</name>
    <dbReference type="NCBI Taxonomy" id="595635"/>
    <lineage>
        <taxon>Eukaryota</taxon>
        <taxon>Fungi</taxon>
        <taxon>Dikarya</taxon>
        <taxon>Ascomycota</taxon>
        <taxon>Pezizomycotina</taxon>
        <taxon>Dothideomycetes</taxon>
        <taxon>Dothideomycetes incertae sedis</taxon>
        <taxon>Botryosphaeriales</taxon>
        <taxon>Phyllostictaceae</taxon>
        <taxon>Phyllosticta</taxon>
    </lineage>
</organism>
<evidence type="ECO:0000313" key="3">
    <source>
        <dbReference type="EMBL" id="KAK7516478.1"/>
    </source>
</evidence>
<dbReference type="Proteomes" id="UP001363622">
    <property type="component" value="Unassembled WGS sequence"/>
</dbReference>
<keyword evidence="1" id="KW-1133">Transmembrane helix</keyword>
<sequence>MRSLLLLSVPCCCCCCYRHCAEVLTSESLMTHEKGSGEMGADCGKFNDLFFPLFFFFFFLVLRSPLETPPPPRKQTLSGVWSGLIWSSVVVCLIPTPLGAFGWFCVGLGCG</sequence>
<comment type="caution">
    <text evidence="3">The sequence shown here is derived from an EMBL/GenBank/DDBJ whole genome shotgun (WGS) entry which is preliminary data.</text>
</comment>
<dbReference type="EMBL" id="JBBPHU010000006">
    <property type="protein sequence ID" value="KAK7516478.1"/>
    <property type="molecule type" value="Genomic_DNA"/>
</dbReference>
<proteinExistence type="predicted"/>
<feature type="signal peptide" evidence="2">
    <location>
        <begin position="1"/>
        <end position="16"/>
    </location>
</feature>
<reference evidence="3 4" key="1">
    <citation type="submission" date="2024-04" db="EMBL/GenBank/DDBJ databases">
        <title>Phyllosticta paracitricarpa is synonymous to the EU quarantine fungus P. citricarpa based on phylogenomic analyses.</title>
        <authorList>
            <consortium name="Lawrence Berkeley National Laboratory"/>
            <person name="Van Ingen-Buijs V.A."/>
            <person name="Van Westerhoven A.C."/>
            <person name="Haridas S."/>
            <person name="Skiadas P."/>
            <person name="Martin F."/>
            <person name="Groenewald J.Z."/>
            <person name="Crous P.W."/>
            <person name="Seidl M.F."/>
        </authorList>
    </citation>
    <scope>NUCLEOTIDE SEQUENCE [LARGE SCALE GENOMIC DNA]</scope>
    <source>
        <strain evidence="3 4">CBS 123371</strain>
    </source>
</reference>